<sequence>MKGEKKMGNTHDEVPVEQLRWRCDPEGLGFSTTEEVSLSETIIGQERALEAIQLGLDMGSLGYNIFVAGPAGTGRMTTIKYLLSHLEKEGKVPEDRCYVNNFKDSDMPHLISLPAGKGKAFKGDMEELISSLKRNIPLVFESDDYQRKGREILEKSKEKERSIIKDLEKKLSQENLALVQLQVGPYVKPDIFPVVMDKPVPWDQLEKNTEEGKFPKEEFERLRDKYSELSGEVTKAFQESKKIGKEVRKELTGLEKEAILPILKELIGELKERYQHEKISSYLDEVTDNILENTNRFKESTESESPVIPGLTLPTPEDIFREYQVNVIIDNSEVKGVPVIFETSPTYRNIFGMVERTVGRSGVLQTDFMQIKTGSFLRANGGYLVVDGREALLEPGVWTALKRSLKNKKMEVQNYDPFSIFGTSAIKPEPIDINVKVILVGDDFLYRLLYNFDNDFKKIFKIKGDFDSVVPRSGESLNQYANFIKKICDDEGLKPFDKTGVATVVEFGVRQAGRKKKISTQFNHVADVIREAHYWAKKEKSKYVTGVHVDKAIEKSIDRVNLIEDKLQEMIEEGTIMIDTEGMVTGQVNGLSVYQLGDYTFGKPSRITTSVSMGKAGIINIEREADLSGPTHNKGVLILSGYLREKYAQDKPLTLSASICFEQSYSGVEGDSASSTEVYALLSSLSGLPLRQDIAVTGSVNQKGEIQPIGGVNHKIEGFFDVCQAKGVTGSQGVMIPHQNVEDLMLKRDVVKAVEEKKFHVYPVKTVDQGVEILTGVKAGERKEDGTYAEETVNFLVDKKLRDLADRMREFDSGEKESDKS</sequence>
<feature type="active site" evidence="2">
    <location>
        <position position="715"/>
    </location>
</feature>
<dbReference type="InterPro" id="IPR020568">
    <property type="entry name" value="Ribosomal_Su5_D2-typ_SF"/>
</dbReference>
<dbReference type="Pfam" id="PF13654">
    <property type="entry name" value="AAA_32"/>
    <property type="match status" value="1"/>
</dbReference>
<reference evidence="5 6" key="1">
    <citation type="submission" date="2019-03" db="EMBL/GenBank/DDBJ databases">
        <title>Metabolic potential of uncultured bacteria and archaea associated with petroleum seepage in deep-sea sediments.</title>
        <authorList>
            <person name="Dong X."/>
            <person name="Hubert C."/>
        </authorList>
    </citation>
    <scope>NUCLEOTIDE SEQUENCE [LARGE SCALE GENOMIC DNA]</scope>
    <source>
        <strain evidence="5">E29_bin28</strain>
    </source>
</reference>
<evidence type="ECO:0000256" key="2">
    <source>
        <dbReference type="PROSITE-ProRule" id="PRU01122"/>
    </source>
</evidence>
<dbReference type="Gene3D" id="1.10.8.60">
    <property type="match status" value="1"/>
</dbReference>
<dbReference type="EC" id="3.4.21.53" evidence="2"/>
<dbReference type="InterPro" id="IPR027417">
    <property type="entry name" value="P-loop_NTPase"/>
</dbReference>
<dbReference type="EMBL" id="SOIJ01000193">
    <property type="protein sequence ID" value="TET92625.1"/>
    <property type="molecule type" value="Genomic_DNA"/>
</dbReference>
<proteinExistence type="inferred from homology"/>
<feature type="coiled-coil region" evidence="3">
    <location>
        <begin position="150"/>
        <end position="177"/>
    </location>
</feature>
<dbReference type="InterPro" id="IPR041699">
    <property type="entry name" value="AAA_32"/>
</dbReference>
<comment type="similarity">
    <text evidence="2">Belongs to the peptidase S16 family.</text>
</comment>
<gene>
    <name evidence="5" type="ORF">E3J33_03430</name>
</gene>
<dbReference type="GO" id="GO:0006508">
    <property type="term" value="P:proteolysis"/>
    <property type="evidence" value="ECO:0007669"/>
    <property type="project" value="UniProtKB-KW"/>
</dbReference>
<evidence type="ECO:0000313" key="6">
    <source>
        <dbReference type="Proteomes" id="UP000316925"/>
    </source>
</evidence>
<keyword evidence="5" id="KW-0547">Nucleotide-binding</keyword>
<comment type="catalytic activity">
    <reaction evidence="2">
        <text>Hydrolysis of proteins in presence of ATP.</text>
        <dbReference type="EC" id="3.4.21.53"/>
    </reaction>
</comment>
<feature type="active site" evidence="2">
    <location>
        <position position="672"/>
    </location>
</feature>
<keyword evidence="5" id="KW-0067">ATP-binding</keyword>
<dbReference type="Pfam" id="PF20436">
    <property type="entry name" value="LonB_AAA-LID"/>
    <property type="match status" value="1"/>
</dbReference>
<accession>A0A523YM57</accession>
<dbReference type="AlphaFoldDB" id="A0A523YM57"/>
<dbReference type="PRINTS" id="PR00830">
    <property type="entry name" value="ENDOLAPTASE"/>
</dbReference>
<dbReference type="InterPro" id="IPR046844">
    <property type="entry name" value="Lon-like_helical"/>
</dbReference>
<evidence type="ECO:0000256" key="3">
    <source>
        <dbReference type="SAM" id="Coils"/>
    </source>
</evidence>
<dbReference type="InterPro" id="IPR008269">
    <property type="entry name" value="Lon_proteolytic"/>
</dbReference>
<dbReference type="Pfam" id="PF05362">
    <property type="entry name" value="Lon_C"/>
    <property type="match status" value="1"/>
</dbReference>
<dbReference type="GO" id="GO:0004176">
    <property type="term" value="F:ATP-dependent peptidase activity"/>
    <property type="evidence" value="ECO:0007669"/>
    <property type="project" value="UniProtKB-UniRule"/>
</dbReference>
<dbReference type="Proteomes" id="UP000316925">
    <property type="component" value="Unassembled WGS sequence"/>
</dbReference>
<comment type="caution">
    <text evidence="5">The sequence shown here is derived from an EMBL/GenBank/DDBJ whole genome shotgun (WGS) entry which is preliminary data.</text>
</comment>
<dbReference type="SUPFAM" id="SSF54211">
    <property type="entry name" value="Ribosomal protein S5 domain 2-like"/>
    <property type="match status" value="1"/>
</dbReference>
<dbReference type="InterPro" id="IPR014721">
    <property type="entry name" value="Ribsml_uS5_D2-typ_fold_subgr"/>
</dbReference>
<dbReference type="PROSITE" id="PS51786">
    <property type="entry name" value="LON_PROTEOLYTIC"/>
    <property type="match status" value="1"/>
</dbReference>
<dbReference type="GO" id="GO:0004252">
    <property type="term" value="F:serine-type endopeptidase activity"/>
    <property type="evidence" value="ECO:0007669"/>
    <property type="project" value="UniProtKB-UniRule"/>
</dbReference>
<dbReference type="GO" id="GO:0005524">
    <property type="term" value="F:ATP binding"/>
    <property type="evidence" value="ECO:0007669"/>
    <property type="project" value="UniProtKB-KW"/>
</dbReference>
<dbReference type="Gene3D" id="3.30.230.10">
    <property type="match status" value="1"/>
</dbReference>
<dbReference type="Pfam" id="PF20437">
    <property type="entry name" value="LonC_helical"/>
    <property type="match status" value="1"/>
</dbReference>
<keyword evidence="2" id="KW-0720">Serine protease</keyword>
<organism evidence="5 6">
    <name type="scientific">Aerophobetes bacterium</name>
    <dbReference type="NCBI Taxonomy" id="2030807"/>
    <lineage>
        <taxon>Bacteria</taxon>
        <taxon>Candidatus Aerophobota</taxon>
    </lineage>
</organism>
<dbReference type="InterPro" id="IPR046843">
    <property type="entry name" value="LonB_AAA-LID"/>
</dbReference>
<evidence type="ECO:0000259" key="4">
    <source>
        <dbReference type="PROSITE" id="PS51786"/>
    </source>
</evidence>
<keyword evidence="3" id="KW-0175">Coiled coil</keyword>
<dbReference type="Gene3D" id="3.40.50.300">
    <property type="entry name" value="P-loop containing nucleotide triphosphate hydrolases"/>
    <property type="match status" value="2"/>
</dbReference>
<dbReference type="InterPro" id="IPR027065">
    <property type="entry name" value="Lon_Prtase"/>
</dbReference>
<feature type="domain" description="Lon proteolytic" evidence="4">
    <location>
        <begin position="582"/>
        <end position="777"/>
    </location>
</feature>
<keyword evidence="2" id="KW-0378">Hydrolase</keyword>
<dbReference type="PANTHER" id="PTHR10046">
    <property type="entry name" value="ATP DEPENDENT LON PROTEASE FAMILY MEMBER"/>
    <property type="match status" value="1"/>
</dbReference>
<name>A0A523YM57_UNCAE</name>
<evidence type="ECO:0000256" key="1">
    <source>
        <dbReference type="ARBA" id="ARBA00022670"/>
    </source>
</evidence>
<keyword evidence="1 2" id="KW-0645">Protease</keyword>
<dbReference type="GO" id="GO:0030163">
    <property type="term" value="P:protein catabolic process"/>
    <property type="evidence" value="ECO:0007669"/>
    <property type="project" value="InterPro"/>
</dbReference>
<protein>
    <recommendedName>
        <fullName evidence="2">endopeptidase La</fullName>
        <ecNumber evidence="2">3.4.21.53</ecNumber>
    </recommendedName>
</protein>
<dbReference type="SUPFAM" id="SSF52540">
    <property type="entry name" value="P-loop containing nucleoside triphosphate hydrolases"/>
    <property type="match status" value="1"/>
</dbReference>
<evidence type="ECO:0000313" key="5">
    <source>
        <dbReference type="EMBL" id="TET92625.1"/>
    </source>
</evidence>